<keyword evidence="8" id="KW-1185">Reference proteome</keyword>
<dbReference type="GO" id="GO:0030975">
    <property type="term" value="F:thiamine binding"/>
    <property type="evidence" value="ECO:0007669"/>
    <property type="project" value="InterPro"/>
</dbReference>
<dbReference type="PATRIC" id="fig|1218508.4.peg.659"/>
<dbReference type="InterPro" id="IPR053149">
    <property type="entry name" value="TPK"/>
</dbReference>
<dbReference type="GO" id="GO:0009229">
    <property type="term" value="P:thiamine diphosphate biosynthetic process"/>
    <property type="evidence" value="ECO:0007669"/>
    <property type="project" value="InterPro"/>
</dbReference>
<keyword evidence="2" id="KW-0547">Nucleotide-binding</keyword>
<dbReference type="Gene3D" id="3.40.50.10240">
    <property type="entry name" value="Thiamin pyrophosphokinase, catalytic domain"/>
    <property type="match status" value="1"/>
</dbReference>
<dbReference type="RefSeq" id="WP_045922494.1">
    <property type="nucleotide sequence ID" value="NZ_JBHTHW010000003.1"/>
</dbReference>
<comment type="caution">
    <text evidence="7">The sequence shown here is derived from an EMBL/GenBank/DDBJ whole genome shotgun (WGS) entry which is preliminary data.</text>
</comment>
<dbReference type="Proteomes" id="UP000033695">
    <property type="component" value="Unassembled WGS sequence"/>
</dbReference>
<dbReference type="GO" id="GO:0004788">
    <property type="term" value="F:thiamine diphosphokinase activity"/>
    <property type="evidence" value="ECO:0007669"/>
    <property type="project" value="UniProtKB-UniRule"/>
</dbReference>
<dbReference type="EMBL" id="JXBZ01000005">
    <property type="protein sequence ID" value="KJY49190.1"/>
    <property type="molecule type" value="Genomic_DNA"/>
</dbReference>
<keyword evidence="4" id="KW-0067">ATP-binding</keyword>
<evidence type="ECO:0000256" key="1">
    <source>
        <dbReference type="ARBA" id="ARBA00022679"/>
    </source>
</evidence>
<dbReference type="PANTHER" id="PTHR41299:SF1">
    <property type="entry name" value="THIAMINE PYROPHOSPHOKINASE"/>
    <property type="match status" value="1"/>
</dbReference>
<name>A0A0F4KS07_9LACO</name>
<dbReference type="GO" id="GO:0006772">
    <property type="term" value="P:thiamine metabolic process"/>
    <property type="evidence" value="ECO:0007669"/>
    <property type="project" value="UniProtKB-UniRule"/>
</dbReference>
<accession>A0A0F4KS07</accession>
<keyword evidence="1" id="KW-0808">Transferase</keyword>
<dbReference type="GO" id="GO:0005524">
    <property type="term" value="F:ATP binding"/>
    <property type="evidence" value="ECO:0007669"/>
    <property type="project" value="UniProtKB-KW"/>
</dbReference>
<dbReference type="GO" id="GO:0016301">
    <property type="term" value="F:kinase activity"/>
    <property type="evidence" value="ECO:0007669"/>
    <property type="project" value="UniProtKB-KW"/>
</dbReference>
<dbReference type="PANTHER" id="PTHR41299">
    <property type="entry name" value="THIAMINE PYROPHOSPHOKINASE"/>
    <property type="match status" value="1"/>
</dbReference>
<evidence type="ECO:0000313" key="8">
    <source>
        <dbReference type="Proteomes" id="UP000033695"/>
    </source>
</evidence>
<dbReference type="OrthoDB" id="9804377at2"/>
<evidence type="ECO:0000256" key="5">
    <source>
        <dbReference type="NCBIfam" id="TIGR01378"/>
    </source>
</evidence>
<evidence type="ECO:0000256" key="4">
    <source>
        <dbReference type="ARBA" id="ARBA00022840"/>
    </source>
</evidence>
<dbReference type="STRING" id="1218508.JG29_06440"/>
<dbReference type="HOGENOM" id="CLU_044237_1_0_9"/>
<evidence type="ECO:0000256" key="2">
    <source>
        <dbReference type="ARBA" id="ARBA00022741"/>
    </source>
</evidence>
<dbReference type="SMART" id="SM00983">
    <property type="entry name" value="TPK_B1_binding"/>
    <property type="match status" value="1"/>
</dbReference>
<evidence type="ECO:0000256" key="3">
    <source>
        <dbReference type="ARBA" id="ARBA00022777"/>
    </source>
</evidence>
<dbReference type="Pfam" id="PF04263">
    <property type="entry name" value="TPK_catalytic"/>
    <property type="match status" value="1"/>
</dbReference>
<feature type="domain" description="Thiamin pyrophosphokinase thiamin-binding" evidence="6">
    <location>
        <begin position="142"/>
        <end position="206"/>
    </location>
</feature>
<dbReference type="InterPro" id="IPR007371">
    <property type="entry name" value="TPK_catalytic"/>
</dbReference>
<dbReference type="EC" id="2.7.6.2" evidence="5"/>
<organism evidence="7 8">
    <name type="scientific">Bombilactobacillus mellis</name>
    <dbReference type="NCBI Taxonomy" id="1218508"/>
    <lineage>
        <taxon>Bacteria</taxon>
        <taxon>Bacillati</taxon>
        <taxon>Bacillota</taxon>
        <taxon>Bacilli</taxon>
        <taxon>Lactobacillales</taxon>
        <taxon>Lactobacillaceae</taxon>
        <taxon>Bombilactobacillus</taxon>
    </lineage>
</organism>
<sequence length="212" mass="23236">MKKVNLLLGGTGANLPDLSKVEGPWIGVDHGTITLLSLGITPLISVGDFDSLSASERQQMEAQVADIRYSNPIKDYTDSQMGLQIALQDLAATRVDLYGATGGRLDHELINIFLPLDLKSVADIAKIHLIDRQNVIDYFVPGSYELQHIAAMKYLGFFNLTPVKQLVIADAKYPLAPTDFKRPVCLASNEFIHSTVNFSFQSGIMAAIQSRD</sequence>
<evidence type="ECO:0000259" key="6">
    <source>
        <dbReference type="SMART" id="SM00983"/>
    </source>
</evidence>
<dbReference type="Pfam" id="PF04265">
    <property type="entry name" value="TPK_B1_binding"/>
    <property type="match status" value="1"/>
</dbReference>
<keyword evidence="3 7" id="KW-0418">Kinase</keyword>
<proteinExistence type="predicted"/>
<dbReference type="CDD" id="cd07995">
    <property type="entry name" value="TPK"/>
    <property type="match status" value="1"/>
</dbReference>
<dbReference type="SUPFAM" id="SSF63999">
    <property type="entry name" value="Thiamin pyrophosphokinase, catalytic domain"/>
    <property type="match status" value="1"/>
</dbReference>
<evidence type="ECO:0000313" key="7">
    <source>
        <dbReference type="EMBL" id="KJY49190.1"/>
    </source>
</evidence>
<dbReference type="InterPro" id="IPR007373">
    <property type="entry name" value="Thiamin_PyroPKinase_B1-bd"/>
</dbReference>
<dbReference type="InterPro" id="IPR006282">
    <property type="entry name" value="Thi_PPkinase"/>
</dbReference>
<protein>
    <recommendedName>
        <fullName evidence="5">Thiamine diphosphokinase</fullName>
        <ecNumber evidence="5">2.7.6.2</ecNumber>
    </recommendedName>
</protein>
<gene>
    <name evidence="7" type="ORF">JG29_06440</name>
</gene>
<reference evidence="7 8" key="1">
    <citation type="submission" date="2014-12" db="EMBL/GenBank/DDBJ databases">
        <title>Comparative genomics of the lactic acid bacteria isolated from the honey bee gut.</title>
        <authorList>
            <person name="Ellegaard K.M."/>
            <person name="Tamarit D."/>
            <person name="Javelind E."/>
            <person name="Olofsson T."/>
            <person name="Andersson S.G."/>
            <person name="Vasquez A."/>
        </authorList>
    </citation>
    <scope>NUCLEOTIDE SEQUENCE [LARGE SCALE GENOMIC DNA]</scope>
    <source>
        <strain evidence="7 8">Hon2</strain>
    </source>
</reference>
<dbReference type="NCBIfam" id="TIGR01378">
    <property type="entry name" value="thi_PPkinase"/>
    <property type="match status" value="1"/>
</dbReference>
<dbReference type="InterPro" id="IPR036759">
    <property type="entry name" value="TPK_catalytic_sf"/>
</dbReference>
<dbReference type="AlphaFoldDB" id="A0A0F4KS07"/>